<feature type="domain" description="YcxB-like C-terminal" evidence="2">
    <location>
        <begin position="81"/>
        <end position="140"/>
    </location>
</feature>
<protein>
    <submittedName>
        <fullName evidence="3">YcxB family protein</fullName>
    </submittedName>
</protein>
<feature type="transmembrane region" description="Helical" evidence="1">
    <location>
        <begin position="16"/>
        <end position="34"/>
    </location>
</feature>
<accession>A0ABT3IU61</accession>
<keyword evidence="1" id="KW-1133">Transmembrane helix</keyword>
<proteinExistence type="predicted"/>
<name>A0ABT3IU61_9BACT</name>
<organism evidence="3 4">
    <name type="scientific">Chitinophaga nivalis</name>
    <dbReference type="NCBI Taxonomy" id="2991709"/>
    <lineage>
        <taxon>Bacteria</taxon>
        <taxon>Pseudomonadati</taxon>
        <taxon>Bacteroidota</taxon>
        <taxon>Chitinophagia</taxon>
        <taxon>Chitinophagales</taxon>
        <taxon>Chitinophagaceae</taxon>
        <taxon>Chitinophaga</taxon>
    </lineage>
</organism>
<evidence type="ECO:0000313" key="3">
    <source>
        <dbReference type="EMBL" id="MCW3487502.1"/>
    </source>
</evidence>
<feature type="transmembrane region" description="Helical" evidence="1">
    <location>
        <begin position="40"/>
        <end position="60"/>
    </location>
</feature>
<evidence type="ECO:0000256" key="1">
    <source>
        <dbReference type="SAM" id="Phobius"/>
    </source>
</evidence>
<dbReference type="RefSeq" id="WP_264734308.1">
    <property type="nucleotide sequence ID" value="NZ_JAPDNR010000001.1"/>
</dbReference>
<evidence type="ECO:0000259" key="2">
    <source>
        <dbReference type="Pfam" id="PF14317"/>
    </source>
</evidence>
<sequence length="150" mass="17617">MHALRYHFMQRGEIKVFRNTLIILLLSTFTGYFFNVVTTSALTGIAIMALLIGWVFWYLLPVSIYHKAATFKDDILLKYSEEGLQISTRNSNHPRAVSWNNFSRIIETKKFFFLYRDKKTFFLIPVSAFKTAAAYDSFIGMLKKKFENFR</sequence>
<dbReference type="EMBL" id="JAPDNS010000002">
    <property type="protein sequence ID" value="MCW3487502.1"/>
    <property type="molecule type" value="Genomic_DNA"/>
</dbReference>
<dbReference type="InterPro" id="IPR025588">
    <property type="entry name" value="YcxB-like_C"/>
</dbReference>
<gene>
    <name evidence="3" type="ORF">OL497_26635</name>
</gene>
<dbReference type="Proteomes" id="UP001207742">
    <property type="component" value="Unassembled WGS sequence"/>
</dbReference>
<keyword evidence="1" id="KW-0472">Membrane</keyword>
<keyword evidence="4" id="KW-1185">Reference proteome</keyword>
<evidence type="ECO:0000313" key="4">
    <source>
        <dbReference type="Proteomes" id="UP001207742"/>
    </source>
</evidence>
<keyword evidence="1" id="KW-0812">Transmembrane</keyword>
<comment type="caution">
    <text evidence="3">The sequence shown here is derived from an EMBL/GenBank/DDBJ whole genome shotgun (WGS) entry which is preliminary data.</text>
</comment>
<dbReference type="Pfam" id="PF14317">
    <property type="entry name" value="YcxB"/>
    <property type="match status" value="1"/>
</dbReference>
<reference evidence="3 4" key="1">
    <citation type="submission" date="2022-10" db="EMBL/GenBank/DDBJ databases">
        <title>Chitinophaga nivalis PC15 sp. nov., isolated from Pyeongchang county, South Korea.</title>
        <authorList>
            <person name="Trinh H.N."/>
        </authorList>
    </citation>
    <scope>NUCLEOTIDE SEQUENCE [LARGE SCALE GENOMIC DNA]</scope>
    <source>
        <strain evidence="3 4">PC14</strain>
    </source>
</reference>